<sequence>MQTYEAGRPVELDARERLILVYRLVAAEPLSRKQLGAVLGISDARVRQLESKLMSKLRFGLTVEFPASEQYEVPAPRDLPR</sequence>
<gene>
    <name evidence="2" type="ORF">SAMN05421874_12852</name>
</gene>
<keyword evidence="3" id="KW-1185">Reference proteome</keyword>
<dbReference type="PRINTS" id="PR00046">
    <property type="entry name" value="SIGMA70FCT"/>
</dbReference>
<dbReference type="GO" id="GO:0006352">
    <property type="term" value="P:DNA-templated transcription initiation"/>
    <property type="evidence" value="ECO:0007669"/>
    <property type="project" value="InterPro"/>
</dbReference>
<reference evidence="2 3" key="1">
    <citation type="submission" date="2016-10" db="EMBL/GenBank/DDBJ databases">
        <authorList>
            <person name="de Groot N.N."/>
        </authorList>
    </citation>
    <scope>NUCLEOTIDE SEQUENCE [LARGE SCALE GENOMIC DNA]</scope>
    <source>
        <strain evidence="2 3">CGMCC 4.5681</strain>
    </source>
</reference>
<accession>A0A1G9MIF2</accession>
<dbReference type="AlphaFoldDB" id="A0A1G9MIF2"/>
<dbReference type="Pfam" id="PF04545">
    <property type="entry name" value="Sigma70_r4"/>
    <property type="match status" value="1"/>
</dbReference>
<dbReference type="STRING" id="683260.SAMN05421874_12852"/>
<dbReference type="InterPro" id="IPR013324">
    <property type="entry name" value="RNA_pol_sigma_r3/r4-like"/>
</dbReference>
<dbReference type="SUPFAM" id="SSF88659">
    <property type="entry name" value="Sigma3 and sigma4 domains of RNA polymerase sigma factors"/>
    <property type="match status" value="1"/>
</dbReference>
<evidence type="ECO:0000313" key="2">
    <source>
        <dbReference type="EMBL" id="SDL73989.1"/>
    </source>
</evidence>
<proteinExistence type="predicted"/>
<evidence type="ECO:0000259" key="1">
    <source>
        <dbReference type="PROSITE" id="PS00716"/>
    </source>
</evidence>
<protein>
    <submittedName>
        <fullName evidence="2">Sigma-70, region 4</fullName>
    </submittedName>
</protein>
<dbReference type="InterPro" id="IPR000943">
    <property type="entry name" value="RNA_pol_sigma70"/>
</dbReference>
<evidence type="ECO:0000313" key="3">
    <source>
        <dbReference type="Proteomes" id="UP000198683"/>
    </source>
</evidence>
<name>A0A1G9MIF2_9ACTN</name>
<dbReference type="InterPro" id="IPR007630">
    <property type="entry name" value="RNA_pol_sigma70_r4"/>
</dbReference>
<dbReference type="EMBL" id="FNFB01000028">
    <property type="protein sequence ID" value="SDL73989.1"/>
    <property type="molecule type" value="Genomic_DNA"/>
</dbReference>
<dbReference type="PROSITE" id="PS00716">
    <property type="entry name" value="SIGMA70_2"/>
    <property type="match status" value="1"/>
</dbReference>
<organism evidence="2 3">
    <name type="scientific">Nonomuraea maritima</name>
    <dbReference type="NCBI Taxonomy" id="683260"/>
    <lineage>
        <taxon>Bacteria</taxon>
        <taxon>Bacillati</taxon>
        <taxon>Actinomycetota</taxon>
        <taxon>Actinomycetes</taxon>
        <taxon>Streptosporangiales</taxon>
        <taxon>Streptosporangiaceae</taxon>
        <taxon>Nonomuraea</taxon>
    </lineage>
</organism>
<dbReference type="RefSeq" id="WP_176903375.1">
    <property type="nucleotide sequence ID" value="NZ_FNFB01000028.1"/>
</dbReference>
<dbReference type="GO" id="GO:0003700">
    <property type="term" value="F:DNA-binding transcription factor activity"/>
    <property type="evidence" value="ECO:0007669"/>
    <property type="project" value="InterPro"/>
</dbReference>
<dbReference type="Gene3D" id="1.20.140.160">
    <property type="match status" value="1"/>
</dbReference>
<dbReference type="Proteomes" id="UP000198683">
    <property type="component" value="Unassembled WGS sequence"/>
</dbReference>
<feature type="domain" description="RNA polymerase sigma-70" evidence="1">
    <location>
        <begin position="31"/>
        <end position="57"/>
    </location>
</feature>